<keyword evidence="5" id="KW-0104">Cadmium</keyword>
<feature type="binding site" evidence="5">
    <location>
        <position position="107"/>
    </location>
    <ligand>
        <name>Mn(2+)</name>
        <dbReference type="ChEBI" id="CHEBI:29035"/>
    </ligand>
</feature>
<evidence type="ECO:0000256" key="1">
    <source>
        <dbReference type="ARBA" id="ARBA00004688"/>
    </source>
</evidence>
<dbReference type="UniPathway" id="UPA00053">
    <property type="reaction ID" value="UER00084"/>
</dbReference>
<dbReference type="GO" id="GO:0009423">
    <property type="term" value="P:chorismate biosynthetic process"/>
    <property type="evidence" value="ECO:0007669"/>
    <property type="project" value="UniProtKB-UniPathway"/>
</dbReference>
<dbReference type="OrthoDB" id="2338at2759"/>
<comment type="cofactor">
    <cofactor evidence="5">
        <name>Mn(2+)</name>
        <dbReference type="ChEBI" id="CHEBI:29035"/>
    </cofactor>
    <cofactor evidence="5">
        <name>Co(2+)</name>
        <dbReference type="ChEBI" id="CHEBI:48828"/>
    </cofactor>
    <cofactor evidence="5">
        <name>Cd(2+)</name>
        <dbReference type="ChEBI" id="CHEBI:48775"/>
    </cofactor>
    <text evidence="5">Binds 1 divalent cation per subunit. The enzyme is active with manganese, cobalt or cadmium ions.</text>
</comment>
<comment type="caution">
    <text evidence="7">The sequence shown here is derived from an EMBL/GenBank/DDBJ whole genome shotgun (WGS) entry which is preliminary data.</text>
</comment>
<accession>A0A2K3QAK8</accession>
<keyword evidence="5" id="KW-0464">Manganese</keyword>
<comment type="pathway">
    <text evidence="1 6">Metabolic intermediate biosynthesis; chorismate biosynthesis; chorismate from D-erythrose 4-phosphate and phosphoenolpyruvate: step 1/7.</text>
</comment>
<dbReference type="Proteomes" id="UP000236621">
    <property type="component" value="Unassembled WGS sequence"/>
</dbReference>
<feature type="binding site" evidence="5">
    <location>
        <position position="146"/>
    </location>
    <ligand>
        <name>phosphoenolpyruvate</name>
        <dbReference type="ChEBI" id="CHEBI:58702"/>
    </ligand>
</feature>
<dbReference type="STRING" id="45235.A0A2K3QAK8"/>
<feature type="binding site" evidence="5">
    <location>
        <position position="385"/>
    </location>
    <ligand>
        <name>Mn(2+)</name>
        <dbReference type="ChEBI" id="CHEBI:29035"/>
    </ligand>
</feature>
<dbReference type="GO" id="GO:0009073">
    <property type="term" value="P:aromatic amino acid family biosynthetic process"/>
    <property type="evidence" value="ECO:0007669"/>
    <property type="project" value="UniProtKB-KW"/>
</dbReference>
<comment type="similarity">
    <text evidence="2 6">Belongs to the class-II DAHP synthase family.</text>
</comment>
<feature type="binding site" evidence="5">
    <location>
        <position position="279"/>
    </location>
    <ligand>
        <name>phosphoenolpyruvate</name>
        <dbReference type="ChEBI" id="CHEBI:58702"/>
    </ligand>
</feature>
<protein>
    <recommendedName>
        <fullName evidence="6">Phospho-2-dehydro-3-deoxyheptonate aldolase</fullName>
        <ecNumber evidence="6">2.5.1.54</ecNumber>
    </recommendedName>
</protein>
<feature type="non-terminal residue" evidence="7">
    <location>
        <position position="433"/>
    </location>
</feature>
<dbReference type="Pfam" id="PF01474">
    <property type="entry name" value="DAHP_synth_2"/>
    <property type="match status" value="2"/>
</dbReference>
<evidence type="ECO:0000256" key="2">
    <source>
        <dbReference type="ARBA" id="ARBA00008911"/>
    </source>
</evidence>
<sequence length="433" mass="48167">MLQTHIQVSELQLPTDVASKVKAGIPKTTIRDIKPPASRTTSWTPDSWRSKHAAQAIEYGNIDALQETCSYLRQLPPLVSSEEVEQARQQFYHVAQGRAFIIQGGDCAESFDDIRCDTIRRKVDLLRLQSHILEEALGKPVIPLGRIAGQYAKPRSNPFETLPTGEVIHAFRGHNVNSEDPSDREPNPNRLLLGYFYAATSQNTIRNLPCPSGSVAGRRNNKSPLYTSHEALHLPYESSLTRDHYNLSATTIWLGERTRQRDGAHVEYARGLRNPVGVKIGPTATAAEVVAILQVLSPHRINHGKITIITRMGHACVKVVLPEIIRAVQLSGHVPIWMSDPCHGNTFTTSTGVKTRRVQDMLAELQETYLAHRSLGSHLGGIHLEQTGDDVSECMDDVFNVDEHDLGRCYQSLCDPRLSNEQALGLVEKFAEF</sequence>
<name>A0A2K3QAK8_9HYPO</name>
<evidence type="ECO:0000313" key="8">
    <source>
        <dbReference type="Proteomes" id="UP000236621"/>
    </source>
</evidence>
<evidence type="ECO:0000313" key="7">
    <source>
        <dbReference type="EMBL" id="PNY24587.1"/>
    </source>
</evidence>
<dbReference type="PANTHER" id="PTHR21337">
    <property type="entry name" value="PHOSPHO-2-DEHYDRO-3-DEOXYHEPTONATE ALDOLASE 1, 2"/>
    <property type="match status" value="1"/>
</dbReference>
<dbReference type="PANTHER" id="PTHR21337:SF0">
    <property type="entry name" value="PHOSPHO-2-DEHYDRO-3-DEOXYHEPTONATE ALDOLASE"/>
    <property type="match status" value="1"/>
</dbReference>
<keyword evidence="3 6" id="KW-0808">Transferase</keyword>
<dbReference type="GO" id="GO:0003849">
    <property type="term" value="F:3-deoxy-7-phosphoheptulonate synthase activity"/>
    <property type="evidence" value="ECO:0007669"/>
    <property type="project" value="UniProtKB-EC"/>
</dbReference>
<dbReference type="EMBL" id="NRSZ01000867">
    <property type="protein sequence ID" value="PNY24587.1"/>
    <property type="molecule type" value="Genomic_DNA"/>
</dbReference>
<dbReference type="InterPro" id="IPR002480">
    <property type="entry name" value="DAHP_synth_2"/>
</dbReference>
<keyword evidence="6" id="KW-0057">Aromatic amino acid biosynthesis</keyword>
<reference evidence="7 8" key="1">
    <citation type="submission" date="2017-08" db="EMBL/GenBank/DDBJ databases">
        <title>Harnessing the power of phylogenomics to disentangle the directionality and signatures of interkingdom host jumping in the parasitic fungal genus Tolypocladium.</title>
        <authorList>
            <person name="Quandt C.A."/>
            <person name="Patterson W."/>
            <person name="Spatafora J.W."/>
        </authorList>
    </citation>
    <scope>NUCLEOTIDE SEQUENCE [LARGE SCALE GENOMIC DNA]</scope>
    <source>
        <strain evidence="7 8">CBS 113982</strain>
    </source>
</reference>
<dbReference type="Gene3D" id="3.20.20.70">
    <property type="entry name" value="Aldolase class I"/>
    <property type="match status" value="1"/>
</dbReference>
<gene>
    <name evidence="7" type="ORF">TCAP_05474</name>
</gene>
<dbReference type="AlphaFoldDB" id="A0A2K3QAK8"/>
<evidence type="ECO:0000256" key="6">
    <source>
        <dbReference type="RuleBase" id="RU363071"/>
    </source>
</evidence>
<organism evidence="7 8">
    <name type="scientific">Tolypocladium capitatum</name>
    <dbReference type="NCBI Taxonomy" id="45235"/>
    <lineage>
        <taxon>Eukaryota</taxon>
        <taxon>Fungi</taxon>
        <taxon>Dikarya</taxon>
        <taxon>Ascomycota</taxon>
        <taxon>Pezizomycotina</taxon>
        <taxon>Sordariomycetes</taxon>
        <taxon>Hypocreomycetidae</taxon>
        <taxon>Hypocreales</taxon>
        <taxon>Ophiocordycipitaceae</taxon>
        <taxon>Tolypocladium</taxon>
    </lineage>
</organism>
<keyword evidence="5" id="KW-0170">Cobalt</keyword>
<feature type="binding site" evidence="5">
    <location>
        <position position="343"/>
    </location>
    <ligand>
        <name>Mn(2+)</name>
        <dbReference type="ChEBI" id="CHEBI:29035"/>
    </ligand>
</feature>
<feature type="binding site" evidence="5">
    <location>
        <position position="415"/>
    </location>
    <ligand>
        <name>Mn(2+)</name>
        <dbReference type="ChEBI" id="CHEBI:29035"/>
    </ligand>
</feature>
<evidence type="ECO:0000256" key="3">
    <source>
        <dbReference type="ARBA" id="ARBA00022679"/>
    </source>
</evidence>
<evidence type="ECO:0000256" key="4">
    <source>
        <dbReference type="ARBA" id="ARBA00047508"/>
    </source>
</evidence>
<keyword evidence="8" id="KW-1185">Reference proteome</keyword>
<dbReference type="SUPFAM" id="SSF51569">
    <property type="entry name" value="Aldolase"/>
    <property type="match status" value="1"/>
</dbReference>
<keyword evidence="6" id="KW-0028">Amino-acid biosynthesis</keyword>
<comment type="catalytic activity">
    <reaction evidence="4 6">
        <text>D-erythrose 4-phosphate + phosphoenolpyruvate + H2O = 7-phospho-2-dehydro-3-deoxy-D-arabino-heptonate + phosphate</text>
        <dbReference type="Rhea" id="RHEA:14717"/>
        <dbReference type="ChEBI" id="CHEBI:15377"/>
        <dbReference type="ChEBI" id="CHEBI:16897"/>
        <dbReference type="ChEBI" id="CHEBI:43474"/>
        <dbReference type="ChEBI" id="CHEBI:58394"/>
        <dbReference type="ChEBI" id="CHEBI:58702"/>
        <dbReference type="EC" id="2.5.1.54"/>
    </reaction>
</comment>
<feature type="binding site" evidence="5">
    <location>
        <position position="311"/>
    </location>
    <ligand>
        <name>phosphoenolpyruvate</name>
        <dbReference type="ChEBI" id="CHEBI:58702"/>
    </ligand>
</feature>
<proteinExistence type="inferred from homology"/>
<dbReference type="InterPro" id="IPR013785">
    <property type="entry name" value="Aldolase_TIM"/>
</dbReference>
<dbReference type="GO" id="GO:0008652">
    <property type="term" value="P:amino acid biosynthetic process"/>
    <property type="evidence" value="ECO:0007669"/>
    <property type="project" value="UniProtKB-KW"/>
</dbReference>
<evidence type="ECO:0000256" key="5">
    <source>
        <dbReference type="PIRSR" id="PIRSR602480-1"/>
    </source>
</evidence>
<dbReference type="EC" id="2.5.1.54" evidence="6"/>
<feature type="binding site" evidence="5">
    <location>
        <begin position="256"/>
        <end position="257"/>
    </location>
    <ligand>
        <name>phosphoenolpyruvate</name>
        <dbReference type="ChEBI" id="CHEBI:58702"/>
    </ligand>
</feature>